<feature type="repeat" description="WD" evidence="3">
    <location>
        <begin position="101"/>
        <end position="123"/>
    </location>
</feature>
<evidence type="ECO:0000256" key="3">
    <source>
        <dbReference type="PROSITE-ProRule" id="PRU00221"/>
    </source>
</evidence>
<dbReference type="PROSITE" id="PS50082">
    <property type="entry name" value="WD_REPEATS_2"/>
    <property type="match status" value="3"/>
</dbReference>
<protein>
    <recommendedName>
        <fullName evidence="7">Cytoplasmic protein</fullName>
    </recommendedName>
</protein>
<dbReference type="PANTHER" id="PTHR44019:SF8">
    <property type="entry name" value="POC1 CENTRIOLAR PROTEIN HOMOLOG"/>
    <property type="match status" value="1"/>
</dbReference>
<dbReference type="AlphaFoldDB" id="A0AAW0YT78"/>
<dbReference type="PANTHER" id="PTHR44019">
    <property type="entry name" value="WD REPEAT-CONTAINING PROTEIN 55"/>
    <property type="match status" value="1"/>
</dbReference>
<proteinExistence type="predicted"/>
<dbReference type="PROSITE" id="PS50294">
    <property type="entry name" value="WD_REPEATS_REGION"/>
    <property type="match status" value="1"/>
</dbReference>
<name>A0AAW0YT78_9TREE</name>
<feature type="compositionally biased region" description="Acidic residues" evidence="4">
    <location>
        <begin position="386"/>
        <end position="400"/>
    </location>
</feature>
<feature type="repeat" description="WD" evidence="3">
    <location>
        <begin position="124"/>
        <end position="159"/>
    </location>
</feature>
<feature type="repeat" description="WD" evidence="3">
    <location>
        <begin position="296"/>
        <end position="317"/>
    </location>
</feature>
<comment type="caution">
    <text evidence="5">The sequence shown here is derived from an EMBL/GenBank/DDBJ whole genome shotgun (WGS) entry which is preliminary data.</text>
</comment>
<evidence type="ECO:0000256" key="4">
    <source>
        <dbReference type="SAM" id="MobiDB-lite"/>
    </source>
</evidence>
<dbReference type="SUPFAM" id="SSF50978">
    <property type="entry name" value="WD40 repeat-like"/>
    <property type="match status" value="1"/>
</dbReference>
<feature type="region of interest" description="Disordered" evidence="4">
    <location>
        <begin position="377"/>
        <end position="400"/>
    </location>
</feature>
<dbReference type="PRINTS" id="PR00320">
    <property type="entry name" value="GPROTEINBRPT"/>
</dbReference>
<dbReference type="EMBL" id="JBCAWK010000014">
    <property type="protein sequence ID" value="KAK8843940.1"/>
    <property type="molecule type" value="Genomic_DNA"/>
</dbReference>
<evidence type="ECO:0000313" key="5">
    <source>
        <dbReference type="EMBL" id="KAK8843940.1"/>
    </source>
</evidence>
<evidence type="ECO:0000313" key="6">
    <source>
        <dbReference type="Proteomes" id="UP001388673"/>
    </source>
</evidence>
<accession>A0AAW0YT78</accession>
<keyword evidence="1 3" id="KW-0853">WD repeat</keyword>
<evidence type="ECO:0000256" key="1">
    <source>
        <dbReference type="ARBA" id="ARBA00022574"/>
    </source>
</evidence>
<evidence type="ECO:0000256" key="2">
    <source>
        <dbReference type="ARBA" id="ARBA00022737"/>
    </source>
</evidence>
<sequence>MQSADPGHLFQTTQQIRHAAERERKLRAAEKVGDPIIVSSKVLDLAVRGQEGWTGESGWQARRVDLRTGKTIKLYKGHQGPVTTVALYDVKGQDGSRWLALFTGSWDKTIRVWHADSGELLHTLEGHTDFVKSLTVLPTSPPRLLSTSSDRTCRLWDLSPLSTPEKTAPRSVQTIKEHTRPVECATYRVELDGSGRPSGRLSVWTGDSLGAIKRWETSSGKLGWTEDVKGHETSVAQLVVGDEGLWSVSMDKTAIYHPFDRPSSSSLPKPTILHPSYVKSVLPLPEDFPIPRTYTLTGSEDEDIRIWDMDEAKKPRLVGTIRGHCGEVTAMRCWLREDEEDGRTSWGVITGGLDQTLRRWTVQDILNPPVLNYESVEEKADTGMTTEEERELAELMSDED</sequence>
<dbReference type="InterPro" id="IPR015943">
    <property type="entry name" value="WD40/YVTN_repeat-like_dom_sf"/>
</dbReference>
<dbReference type="InterPro" id="IPR019775">
    <property type="entry name" value="WD40_repeat_CS"/>
</dbReference>
<dbReference type="InterPro" id="IPR036322">
    <property type="entry name" value="WD40_repeat_dom_sf"/>
</dbReference>
<dbReference type="PROSITE" id="PS00678">
    <property type="entry name" value="WD_REPEATS_1"/>
    <property type="match status" value="1"/>
</dbReference>
<dbReference type="Proteomes" id="UP001388673">
    <property type="component" value="Unassembled WGS sequence"/>
</dbReference>
<dbReference type="Pfam" id="PF00400">
    <property type="entry name" value="WD40"/>
    <property type="match status" value="2"/>
</dbReference>
<reference evidence="5 6" key="1">
    <citation type="journal article" date="2024" name="bioRxiv">
        <title>Comparative genomics of Cryptococcus and Kwoniella reveals pathogenesis evolution and contrasting karyotype dynamics via intercentromeric recombination or chromosome fusion.</title>
        <authorList>
            <person name="Coelho M.A."/>
            <person name="David-Palma M."/>
            <person name="Shea T."/>
            <person name="Bowers K."/>
            <person name="McGinley-Smith S."/>
            <person name="Mohammad A.W."/>
            <person name="Gnirke A."/>
            <person name="Yurkov A.M."/>
            <person name="Nowrousian M."/>
            <person name="Sun S."/>
            <person name="Cuomo C.A."/>
            <person name="Heitman J."/>
        </authorList>
    </citation>
    <scope>NUCLEOTIDE SEQUENCE [LARGE SCALE GENOMIC DNA]</scope>
    <source>
        <strain evidence="5 6">CBS 13917</strain>
    </source>
</reference>
<dbReference type="Gene3D" id="2.130.10.10">
    <property type="entry name" value="YVTN repeat-like/Quinoprotein amine dehydrogenase"/>
    <property type="match status" value="2"/>
</dbReference>
<keyword evidence="6" id="KW-1185">Reference proteome</keyword>
<dbReference type="InterPro" id="IPR001680">
    <property type="entry name" value="WD40_rpt"/>
</dbReference>
<evidence type="ECO:0008006" key="7">
    <source>
        <dbReference type="Google" id="ProtNLM"/>
    </source>
</evidence>
<organism evidence="5 6">
    <name type="scientific">Kwoniella newhampshirensis</name>
    <dbReference type="NCBI Taxonomy" id="1651941"/>
    <lineage>
        <taxon>Eukaryota</taxon>
        <taxon>Fungi</taxon>
        <taxon>Dikarya</taxon>
        <taxon>Basidiomycota</taxon>
        <taxon>Agaricomycotina</taxon>
        <taxon>Tremellomycetes</taxon>
        <taxon>Tremellales</taxon>
        <taxon>Cryptococcaceae</taxon>
        <taxon>Kwoniella</taxon>
    </lineage>
</organism>
<dbReference type="GeneID" id="92183990"/>
<gene>
    <name evidence="5" type="ORF">IAR55_006732</name>
</gene>
<keyword evidence="2" id="KW-0677">Repeat</keyword>
<dbReference type="InterPro" id="IPR050505">
    <property type="entry name" value="WDR55/POC1"/>
</dbReference>
<dbReference type="KEGG" id="kne:92183990"/>
<dbReference type="InterPro" id="IPR020472">
    <property type="entry name" value="WD40_PAC1"/>
</dbReference>
<dbReference type="RefSeq" id="XP_066799504.1">
    <property type="nucleotide sequence ID" value="XM_066949812.1"/>
</dbReference>
<dbReference type="SMART" id="SM00320">
    <property type="entry name" value="WD40"/>
    <property type="match status" value="5"/>
</dbReference>